<sequence>MKNVKKNKVSKNSASTNLNPLNNTKTTTKEGSEKVEQTPVLDTSAHTDEDHEILQLLNKKAGNKPKTQDIDYIPELERGDFDIVEG</sequence>
<organism evidence="2 3">
    <name type="scientific">candidate division WWE3 bacterium RIFCSPHIGHO2_02_FULL_38_14</name>
    <dbReference type="NCBI Taxonomy" id="1802620"/>
    <lineage>
        <taxon>Bacteria</taxon>
        <taxon>Katanobacteria</taxon>
    </lineage>
</organism>
<accession>A0A1F4V8V4</accession>
<evidence type="ECO:0000313" key="2">
    <source>
        <dbReference type="EMBL" id="OGC53360.1"/>
    </source>
</evidence>
<comment type="caution">
    <text evidence="2">The sequence shown here is derived from an EMBL/GenBank/DDBJ whole genome shotgun (WGS) entry which is preliminary data.</text>
</comment>
<dbReference type="STRING" id="1802620.A3D91_03040"/>
<feature type="region of interest" description="Disordered" evidence="1">
    <location>
        <begin position="1"/>
        <end position="49"/>
    </location>
</feature>
<feature type="compositionally biased region" description="Low complexity" evidence="1">
    <location>
        <begin position="10"/>
        <end position="26"/>
    </location>
</feature>
<reference evidence="2 3" key="1">
    <citation type="journal article" date="2016" name="Nat. Commun.">
        <title>Thousands of microbial genomes shed light on interconnected biogeochemical processes in an aquifer system.</title>
        <authorList>
            <person name="Anantharaman K."/>
            <person name="Brown C.T."/>
            <person name="Hug L.A."/>
            <person name="Sharon I."/>
            <person name="Castelle C.J."/>
            <person name="Probst A.J."/>
            <person name="Thomas B.C."/>
            <person name="Singh A."/>
            <person name="Wilkins M.J."/>
            <person name="Karaoz U."/>
            <person name="Brodie E.L."/>
            <person name="Williams K.H."/>
            <person name="Hubbard S.S."/>
            <person name="Banfield J.F."/>
        </authorList>
    </citation>
    <scope>NUCLEOTIDE SEQUENCE [LARGE SCALE GENOMIC DNA]</scope>
</reference>
<proteinExistence type="predicted"/>
<dbReference type="AlphaFoldDB" id="A0A1F4V8V4"/>
<evidence type="ECO:0000313" key="3">
    <source>
        <dbReference type="Proteomes" id="UP000178127"/>
    </source>
</evidence>
<feature type="compositionally biased region" description="Basic and acidic residues" evidence="1">
    <location>
        <begin position="27"/>
        <end position="36"/>
    </location>
</feature>
<gene>
    <name evidence="2" type="ORF">A3D91_03040</name>
</gene>
<dbReference type="Proteomes" id="UP000178127">
    <property type="component" value="Unassembled WGS sequence"/>
</dbReference>
<protein>
    <submittedName>
        <fullName evidence="2">Uncharacterized protein</fullName>
    </submittedName>
</protein>
<dbReference type="EMBL" id="MEVD01000015">
    <property type="protein sequence ID" value="OGC53360.1"/>
    <property type="molecule type" value="Genomic_DNA"/>
</dbReference>
<name>A0A1F4V8V4_UNCKA</name>
<evidence type="ECO:0000256" key="1">
    <source>
        <dbReference type="SAM" id="MobiDB-lite"/>
    </source>
</evidence>